<dbReference type="SUPFAM" id="SSF49785">
    <property type="entry name" value="Galactose-binding domain-like"/>
    <property type="match status" value="1"/>
</dbReference>
<dbReference type="InterPro" id="IPR015915">
    <property type="entry name" value="Kelch-typ_b-propeller"/>
</dbReference>
<keyword evidence="2" id="KW-0677">Repeat</keyword>
<dbReference type="EMBL" id="JANBUY010000085">
    <property type="protein sequence ID" value="KAJ2864517.1"/>
    <property type="molecule type" value="Genomic_DNA"/>
</dbReference>
<feature type="domain" description="Muskelin N-terminal" evidence="4">
    <location>
        <begin position="131"/>
        <end position="324"/>
    </location>
</feature>
<dbReference type="Pfam" id="PF06588">
    <property type="entry name" value="Muskelin_N"/>
    <property type="match status" value="1"/>
</dbReference>
<dbReference type="InterPro" id="IPR008979">
    <property type="entry name" value="Galactose-bd-like_sf"/>
</dbReference>
<comment type="caution">
    <text evidence="5">The sequence shown here is derived from an EMBL/GenBank/DDBJ whole genome shotgun (WGS) entry which is preliminary data.</text>
</comment>
<gene>
    <name evidence="5" type="ORF">GGH94_002853</name>
</gene>
<dbReference type="GO" id="GO:0005737">
    <property type="term" value="C:cytoplasm"/>
    <property type="evidence" value="ECO:0007669"/>
    <property type="project" value="TreeGrafter"/>
</dbReference>
<evidence type="ECO:0000256" key="3">
    <source>
        <dbReference type="SAM" id="MobiDB-lite"/>
    </source>
</evidence>
<dbReference type="SUPFAM" id="SSF117281">
    <property type="entry name" value="Kelch motif"/>
    <property type="match status" value="1"/>
</dbReference>
<feature type="compositionally biased region" description="Low complexity" evidence="3">
    <location>
        <begin position="771"/>
        <end position="785"/>
    </location>
</feature>
<dbReference type="AlphaFoldDB" id="A0A9W8IIJ8"/>
<protein>
    <recommendedName>
        <fullName evidence="4">Muskelin N-terminal domain-containing protein</fullName>
    </recommendedName>
</protein>
<dbReference type="PANTHER" id="PTHR15526:SF5">
    <property type="entry name" value="MUSKELIN"/>
    <property type="match status" value="1"/>
</dbReference>
<dbReference type="PANTHER" id="PTHR15526">
    <property type="entry name" value="MUSKELIN"/>
    <property type="match status" value="1"/>
</dbReference>
<name>A0A9W8IIJ8_9FUNG</name>
<dbReference type="InterPro" id="IPR010565">
    <property type="entry name" value="Muskelin_N"/>
</dbReference>
<dbReference type="Gene3D" id="2.120.10.80">
    <property type="entry name" value="Kelch-type beta propeller"/>
    <property type="match status" value="1"/>
</dbReference>
<evidence type="ECO:0000313" key="6">
    <source>
        <dbReference type="Proteomes" id="UP001140074"/>
    </source>
</evidence>
<feature type="compositionally biased region" description="Low complexity" evidence="3">
    <location>
        <begin position="23"/>
        <end position="34"/>
    </location>
</feature>
<dbReference type="InterPro" id="IPR052456">
    <property type="entry name" value="CTLH_complex_component"/>
</dbReference>
<feature type="compositionally biased region" description="Polar residues" evidence="3">
    <location>
        <begin position="960"/>
        <end position="972"/>
    </location>
</feature>
<proteinExistence type="predicted"/>
<keyword evidence="1" id="KW-0880">Kelch repeat</keyword>
<reference evidence="5" key="1">
    <citation type="submission" date="2022-07" db="EMBL/GenBank/DDBJ databases">
        <title>Phylogenomic reconstructions and comparative analyses of Kickxellomycotina fungi.</title>
        <authorList>
            <person name="Reynolds N.K."/>
            <person name="Stajich J.E."/>
            <person name="Barry K."/>
            <person name="Grigoriev I.V."/>
            <person name="Crous P."/>
            <person name="Smith M.E."/>
        </authorList>
    </citation>
    <scope>NUCLEOTIDE SEQUENCE</scope>
    <source>
        <strain evidence="5">RSA 476</strain>
    </source>
</reference>
<feature type="compositionally biased region" description="Polar residues" evidence="3">
    <location>
        <begin position="986"/>
        <end position="1011"/>
    </location>
</feature>
<evidence type="ECO:0000256" key="1">
    <source>
        <dbReference type="ARBA" id="ARBA00022441"/>
    </source>
</evidence>
<feature type="region of interest" description="Disordered" evidence="3">
    <location>
        <begin position="761"/>
        <end position="787"/>
    </location>
</feature>
<dbReference type="Proteomes" id="UP001140074">
    <property type="component" value="Unassembled WGS sequence"/>
</dbReference>
<keyword evidence="6" id="KW-1185">Reference proteome</keyword>
<dbReference type="Gene3D" id="2.60.120.260">
    <property type="entry name" value="Galactose-binding domain-like"/>
    <property type="match status" value="1"/>
</dbReference>
<sequence length="1134" mass="126085">MTANNAPSNIRPVGMDSAGGHSGNVNNGVGSSSGRADAYNTEESSAALPGAATQRRDYKSSSAPFMTNPNYRITPPSPGPDSASDRPSGFSQPGTTVATWVSPTIVDAAGTDGSTGDAMQVDDAQELRTEYDVLPYEVHTWSSHSANFMPHNILSDRPHDQASRWATNANNHRQFITLRLERPALVRSITFGKFYKTHVCNLKEFKVFGGMTQENMIEILYSGLRNDSEAETISLKQRVHGHYLPCQYIKIQPLLAHDQKFNFSIWYVELRGTMEPQIMQRITANFNRLREQEVIRSCLKFFRDRSLGSAFNALQQQTSVVLEAPVLANIHSALVEQADYYQTEQLLFQAERDGVFASCTSSIPYASVWKQVDQSTCHVPTARGGHQMCVDEESRVAYLFGGWDGANNLGDLWMLYMDTGKWKCLSANTHNEGGPGPRSCYAMCFDSVHKCIYIMGKYVDHEYRGNTGLENDLYCYDTLNNEWLILSENTEVLDGPMLVFNSQMVFDPVHLCIYVYGGKVVQPDINDSRIVYSGLYRFELRRHRWTKLKHDSHLLEQEHHVRGRYFHSMVIDPHLQRIYILSTKRDVSVPGDLLIYDIATNTFFEKMADLTACSSDKQPLTQQRYLSEKQRLNPMYPALLKMPPLSLPDSVEPHPHHVHLLQDGRTIRTSLDVERQELYVLASSQNESSPQASGSVQQSYMAMRGARDLPCNMQEQSGAGLSYTGSSYSHLADTGFRPCSNLMDSGIRYESGRFAMSGTESIAAGQESTKGGRSAASRSTAAGGQRRYEASGDHIQMVVFCYHIPTETWTEVHNSVRAAALFAADLGQCTSAMLDDQCAPVGSDIKYVEASISAPPFPSPRYAQDWVYDKITRRHYMFGGNPNRPNDKSARFNDTWELQLSRPTSQDILRRTLYLVRQRRFLDMCAGIRASSPVLESTSICSALADMDDTVDEYKASAIPSPNSALLGSSEHSAPPAKRLSPRLTDGQSADPQSQRQRLSNSSPPSRGMARSSNLLSASMMMHPAKSMSASQQPNGSGNNSTAWALSYLQQCVAPLVNHDDVGECQSFHALSTALFQIPAGCLGVEGGGVAQQQSPESLRRARADVYEALLTYFPERQQQPSSRLDDIVLSMLE</sequence>
<organism evidence="5 6">
    <name type="scientific">Coemansia aciculifera</name>
    <dbReference type="NCBI Taxonomy" id="417176"/>
    <lineage>
        <taxon>Eukaryota</taxon>
        <taxon>Fungi</taxon>
        <taxon>Fungi incertae sedis</taxon>
        <taxon>Zoopagomycota</taxon>
        <taxon>Kickxellomycotina</taxon>
        <taxon>Kickxellomycetes</taxon>
        <taxon>Kickxellales</taxon>
        <taxon>Kickxellaceae</taxon>
        <taxon>Coemansia</taxon>
    </lineage>
</organism>
<evidence type="ECO:0000313" key="5">
    <source>
        <dbReference type="EMBL" id="KAJ2864517.1"/>
    </source>
</evidence>
<evidence type="ECO:0000256" key="2">
    <source>
        <dbReference type="ARBA" id="ARBA00022737"/>
    </source>
</evidence>
<feature type="compositionally biased region" description="Polar residues" evidence="3">
    <location>
        <begin position="60"/>
        <end position="71"/>
    </location>
</feature>
<dbReference type="Pfam" id="PF24681">
    <property type="entry name" value="Kelch_KLHDC2_KLHL20_DRC7"/>
    <property type="match status" value="1"/>
</dbReference>
<feature type="region of interest" description="Disordered" evidence="3">
    <location>
        <begin position="1"/>
        <end position="97"/>
    </location>
</feature>
<evidence type="ECO:0000259" key="4">
    <source>
        <dbReference type="Pfam" id="PF06588"/>
    </source>
</evidence>
<accession>A0A9W8IIJ8</accession>
<feature type="region of interest" description="Disordered" evidence="3">
    <location>
        <begin position="960"/>
        <end position="1011"/>
    </location>
</feature>